<dbReference type="InterPro" id="IPR011009">
    <property type="entry name" value="Kinase-like_dom_sf"/>
</dbReference>
<keyword evidence="6" id="KW-1185">Reference proteome</keyword>
<dbReference type="GO" id="GO:0007166">
    <property type="term" value="P:cell surface receptor signaling pathway"/>
    <property type="evidence" value="ECO:0007669"/>
    <property type="project" value="InterPro"/>
</dbReference>
<feature type="domain" description="Protein kinase" evidence="4">
    <location>
        <begin position="426"/>
        <end position="700"/>
    </location>
</feature>
<dbReference type="SUPFAM" id="SSF56112">
    <property type="entry name" value="Protein kinase-like (PK-like)"/>
    <property type="match status" value="1"/>
</dbReference>
<dbReference type="Pfam" id="PF07714">
    <property type="entry name" value="PK_Tyr_Ser-Thr"/>
    <property type="match status" value="1"/>
</dbReference>
<dbReference type="GO" id="GO:0097527">
    <property type="term" value="P:necroptotic signaling pathway"/>
    <property type="evidence" value="ECO:0007669"/>
    <property type="project" value="TreeGrafter"/>
</dbReference>
<dbReference type="InterPro" id="IPR036537">
    <property type="entry name" value="Adaptor_Cbl_N_dom_sf"/>
</dbReference>
<reference evidence="5 6" key="1">
    <citation type="journal article" date="2018" name="G3 (Bethesda)">
        <title>A High-Quality Reference Genome for the Invasive Mosquitofish Gambusia affinis Using a Chicago Library.</title>
        <authorList>
            <person name="Hoffberg S.L."/>
            <person name="Troendle N.J."/>
            <person name="Glenn T.C."/>
            <person name="Mahmud O."/>
            <person name="Louha S."/>
            <person name="Chalopin D."/>
            <person name="Bennetzen J.L."/>
            <person name="Mauricio R."/>
        </authorList>
    </citation>
    <scope>NUCLEOTIDE SEQUENCE [LARGE SCALE GENOMIC DNA]</scope>
    <source>
        <strain evidence="5">NE01/NJP1002.9</strain>
        <tissue evidence="5">Muscle</tissue>
    </source>
</reference>
<feature type="compositionally biased region" description="Pro residues" evidence="3">
    <location>
        <begin position="104"/>
        <end position="119"/>
    </location>
</feature>
<dbReference type="Pfam" id="PF22215">
    <property type="entry name" value="MLKL_N"/>
    <property type="match status" value="1"/>
</dbReference>
<dbReference type="Proteomes" id="UP000250572">
    <property type="component" value="Unassembled WGS sequence"/>
</dbReference>
<dbReference type="AlphaFoldDB" id="A0A315VAZ3"/>
<dbReference type="Gene3D" id="1.20.930.20">
    <property type="entry name" value="Adaptor protein Cbl, N-terminal domain"/>
    <property type="match status" value="1"/>
</dbReference>
<organism evidence="5 6">
    <name type="scientific">Gambusia affinis</name>
    <name type="common">Western mosquitofish</name>
    <name type="synonym">Heterandria affinis</name>
    <dbReference type="NCBI Taxonomy" id="33528"/>
    <lineage>
        <taxon>Eukaryota</taxon>
        <taxon>Metazoa</taxon>
        <taxon>Chordata</taxon>
        <taxon>Craniata</taxon>
        <taxon>Vertebrata</taxon>
        <taxon>Euteleostomi</taxon>
        <taxon>Actinopterygii</taxon>
        <taxon>Neopterygii</taxon>
        <taxon>Teleostei</taxon>
        <taxon>Neoteleostei</taxon>
        <taxon>Acanthomorphata</taxon>
        <taxon>Ovalentaria</taxon>
        <taxon>Atherinomorphae</taxon>
        <taxon>Cyprinodontiformes</taxon>
        <taxon>Poeciliidae</taxon>
        <taxon>Poeciliinae</taxon>
        <taxon>Gambusia</taxon>
    </lineage>
</organism>
<dbReference type="EMBL" id="NHOQ01002041">
    <property type="protein sequence ID" value="PWA19906.1"/>
    <property type="molecule type" value="Genomic_DNA"/>
</dbReference>
<name>A0A315VAZ3_GAMAF</name>
<dbReference type="InterPro" id="IPR001245">
    <property type="entry name" value="Ser-Thr/Tyr_kinase_cat_dom"/>
</dbReference>
<dbReference type="STRING" id="33528.ENSGAFP00000005370"/>
<sequence length="806" mass="89769">MQCDKPSAENPVRQIQCGKPTTFAARYFTAQQRSSEGTSFTQVPQHSCQSITVEVTCSGCALPLTQRWRQTAPLHNPAKITLPPQTQQFRPPAPLPPQTQQFRPPGPFIPTTPAVPPAIPRSNPTTAVPAPRILSPMSGPISTVPHQFPASAPAHLLNPGNVASMSGAAVMNITIQNTTVVTHYPVNNPVSENASQVGNHPGWHLVGSRMSAPFLPSAVKSPNTSTPGFLLTMDYVEPILSVASQIYTLVENVKANKKRCCRVVERVKALEDLVRSIKRRDAVELSAEVDSSLKGLSITLRSAQELIEKYTLSNLVKRILKSSSHGDEFNSVNERLNDAFQSLALALQLEHGNQVFRVFEQISRQKEDEVDSREDDAELKRMLLEYGEYVETMQRDLEDIKSNVVKIVEMLNKPRIITMDIRMIKPDELKNVEENPFMTTPTSEVYKGEFGGFTVAIKKYTGAKPGMVKSVFNKEIDTMKRFESPNILRMFGICIREENTSNPEFLVIMEYCEKGSLRDVLNSKHELLWTRKASMCLDAAQGLYRLHLTEEISKLHMSITSSKFLVDENYRVKLGGLELAKTETSLKRTTKGKEQEKTISSLCYLSPQQLSNINYKYTKECEIYSLGIVLWEIATRKKPFEDCGGDDRILSKKVCEEKYQEPLPADCPESLGEMINACRAYESSDRPSAGVLVDKLRSVLVQFEKHLPSCTCLLGNAQRLDQGVRPGSLVRYSLETKCLPAKLLLSGEPQARREMCHRGLCSPDHADRVCSVGAQEVRLTAVTGQNGSAAKSQQHDFMERILGGAE</sequence>
<evidence type="ECO:0000313" key="6">
    <source>
        <dbReference type="Proteomes" id="UP000250572"/>
    </source>
</evidence>
<keyword evidence="1" id="KW-0547">Nucleotide-binding</keyword>
<dbReference type="CDD" id="cd21037">
    <property type="entry name" value="MLKL_NTD"/>
    <property type="match status" value="1"/>
</dbReference>
<dbReference type="InterPro" id="IPR054000">
    <property type="entry name" value="MLKL_N"/>
</dbReference>
<evidence type="ECO:0000259" key="4">
    <source>
        <dbReference type="PROSITE" id="PS50011"/>
    </source>
</evidence>
<comment type="caution">
    <text evidence="5">The sequence shown here is derived from an EMBL/GenBank/DDBJ whole genome shotgun (WGS) entry which is preliminary data.</text>
</comment>
<dbReference type="PANTHER" id="PTHR44329">
    <property type="entry name" value="SERINE/THREONINE-PROTEIN KINASE TNNI3K-RELATED"/>
    <property type="match status" value="1"/>
</dbReference>
<dbReference type="GO" id="GO:0004672">
    <property type="term" value="F:protein kinase activity"/>
    <property type="evidence" value="ECO:0007669"/>
    <property type="project" value="InterPro"/>
</dbReference>
<evidence type="ECO:0000256" key="1">
    <source>
        <dbReference type="ARBA" id="ARBA00022741"/>
    </source>
</evidence>
<protein>
    <recommendedName>
        <fullName evidence="4">Protein kinase domain-containing protein</fullName>
    </recommendedName>
</protein>
<gene>
    <name evidence="5" type="ORF">CCH79_00016593</name>
</gene>
<evidence type="ECO:0000313" key="5">
    <source>
        <dbReference type="EMBL" id="PWA19906.1"/>
    </source>
</evidence>
<dbReference type="Gene3D" id="3.30.200.20">
    <property type="entry name" value="Phosphorylase Kinase, domain 1"/>
    <property type="match status" value="1"/>
</dbReference>
<dbReference type="PROSITE" id="PS50011">
    <property type="entry name" value="PROTEIN_KINASE_DOM"/>
    <property type="match status" value="1"/>
</dbReference>
<feature type="region of interest" description="Disordered" evidence="3">
    <location>
        <begin position="90"/>
        <end position="125"/>
    </location>
</feature>
<accession>A0A315VAZ3</accession>
<evidence type="ECO:0000256" key="2">
    <source>
        <dbReference type="ARBA" id="ARBA00022840"/>
    </source>
</evidence>
<dbReference type="PANTHER" id="PTHR44329:SF298">
    <property type="entry name" value="MIXED LINEAGE KINASE DOMAIN-LIKE PROTEIN"/>
    <property type="match status" value="1"/>
</dbReference>
<dbReference type="InterPro" id="IPR051681">
    <property type="entry name" value="Ser/Thr_Kinases-Pseudokinases"/>
</dbReference>
<dbReference type="Gene3D" id="1.10.510.10">
    <property type="entry name" value="Transferase(Phosphotransferase) domain 1"/>
    <property type="match status" value="1"/>
</dbReference>
<proteinExistence type="predicted"/>
<dbReference type="GO" id="GO:0005524">
    <property type="term" value="F:ATP binding"/>
    <property type="evidence" value="ECO:0007669"/>
    <property type="project" value="UniProtKB-KW"/>
</dbReference>
<dbReference type="InterPro" id="IPR000719">
    <property type="entry name" value="Prot_kinase_dom"/>
</dbReference>
<keyword evidence="2" id="KW-0067">ATP-binding</keyword>
<dbReference type="InterPro" id="IPR059179">
    <property type="entry name" value="MLKL-like_MCAfunc"/>
</dbReference>
<evidence type="ECO:0000256" key="3">
    <source>
        <dbReference type="SAM" id="MobiDB-lite"/>
    </source>
</evidence>